<keyword evidence="1" id="KW-0812">Transmembrane</keyword>
<proteinExistence type="predicted"/>
<dbReference type="EMBL" id="JBIPKE010000019">
    <property type="protein sequence ID" value="MFH6984996.1"/>
    <property type="molecule type" value="Genomic_DNA"/>
</dbReference>
<keyword evidence="1" id="KW-0472">Membrane</keyword>
<evidence type="ECO:0000313" key="2">
    <source>
        <dbReference type="EMBL" id="MFH6984996.1"/>
    </source>
</evidence>
<evidence type="ECO:0000256" key="1">
    <source>
        <dbReference type="SAM" id="Phobius"/>
    </source>
</evidence>
<dbReference type="Proteomes" id="UP001610063">
    <property type="component" value="Unassembled WGS sequence"/>
</dbReference>
<dbReference type="RefSeq" id="WP_395418447.1">
    <property type="nucleotide sequence ID" value="NZ_JBIPKE010000019.1"/>
</dbReference>
<organism evidence="2 3">
    <name type="scientific">Marinoscillum luteum</name>
    <dbReference type="NCBI Taxonomy" id="861051"/>
    <lineage>
        <taxon>Bacteria</taxon>
        <taxon>Pseudomonadati</taxon>
        <taxon>Bacteroidota</taxon>
        <taxon>Cytophagia</taxon>
        <taxon>Cytophagales</taxon>
        <taxon>Reichenbachiellaceae</taxon>
        <taxon>Marinoscillum</taxon>
    </lineage>
</organism>
<accession>A0ABW7NCJ5</accession>
<reference evidence="2 3" key="1">
    <citation type="journal article" date="2013" name="Int. J. Syst. Evol. Microbiol.">
        <title>Marinoscillum luteum sp. nov., isolated from marine sediment.</title>
        <authorList>
            <person name="Cha I.T."/>
            <person name="Park S.J."/>
            <person name="Kim S.J."/>
            <person name="Kim J.G."/>
            <person name="Jung M.Y."/>
            <person name="Shin K.S."/>
            <person name="Kwon K.K."/>
            <person name="Yang S.H."/>
            <person name="Seo Y.S."/>
            <person name="Rhee S.K."/>
        </authorList>
    </citation>
    <scope>NUCLEOTIDE SEQUENCE [LARGE SCALE GENOMIC DNA]</scope>
    <source>
        <strain evidence="2 3">KCTC 23939</strain>
    </source>
</reference>
<comment type="caution">
    <text evidence="2">The sequence shown here is derived from an EMBL/GenBank/DDBJ whole genome shotgun (WGS) entry which is preliminary data.</text>
</comment>
<gene>
    <name evidence="2" type="ORF">ACHKAR_16190</name>
</gene>
<sequence length="59" mass="6891">MNPRTIKYLSTLGVTVVMALSAAYFYKTWQKGEPRYYFLIMAFAIALLLSYSLFKKKKD</sequence>
<keyword evidence="3" id="KW-1185">Reference proteome</keyword>
<protein>
    <submittedName>
        <fullName evidence="2">Uncharacterized protein</fullName>
    </submittedName>
</protein>
<keyword evidence="1" id="KW-1133">Transmembrane helix</keyword>
<name>A0ABW7NCJ5_9BACT</name>
<evidence type="ECO:0000313" key="3">
    <source>
        <dbReference type="Proteomes" id="UP001610063"/>
    </source>
</evidence>
<feature type="transmembrane region" description="Helical" evidence="1">
    <location>
        <begin position="35"/>
        <end position="54"/>
    </location>
</feature>